<accession>A0A0B6XVI1</accession>
<feature type="compositionally biased region" description="Basic and acidic residues" evidence="1">
    <location>
        <begin position="1"/>
        <end position="35"/>
    </location>
</feature>
<proteinExistence type="predicted"/>
<evidence type="ECO:0000313" key="2">
    <source>
        <dbReference type="EMBL" id="CEK48057.1"/>
    </source>
</evidence>
<organism evidence="2">
    <name type="scientific">Arion vulgaris</name>
    <dbReference type="NCBI Taxonomy" id="1028688"/>
    <lineage>
        <taxon>Eukaryota</taxon>
        <taxon>Metazoa</taxon>
        <taxon>Spiralia</taxon>
        <taxon>Lophotrochozoa</taxon>
        <taxon>Mollusca</taxon>
        <taxon>Gastropoda</taxon>
        <taxon>Heterobranchia</taxon>
        <taxon>Euthyneura</taxon>
        <taxon>Panpulmonata</taxon>
        <taxon>Eupulmonata</taxon>
        <taxon>Stylommatophora</taxon>
        <taxon>Helicina</taxon>
        <taxon>Arionoidea</taxon>
        <taxon>Arionidae</taxon>
        <taxon>Arion</taxon>
    </lineage>
</organism>
<protein>
    <submittedName>
        <fullName evidence="2">Uncharacterized protein</fullName>
    </submittedName>
</protein>
<feature type="non-terminal residue" evidence="2">
    <location>
        <position position="1"/>
    </location>
</feature>
<dbReference type="EMBL" id="HACG01001192">
    <property type="protein sequence ID" value="CEK48057.1"/>
    <property type="molecule type" value="Transcribed_RNA"/>
</dbReference>
<evidence type="ECO:0000256" key="1">
    <source>
        <dbReference type="SAM" id="MobiDB-lite"/>
    </source>
</evidence>
<feature type="non-terminal residue" evidence="2">
    <location>
        <position position="153"/>
    </location>
</feature>
<name>A0A0B6XVI1_9EUPU</name>
<gene>
    <name evidence="2" type="primary">ORF2995</name>
</gene>
<sequence length="153" mass="17942">EKQKLAEEEKQKVAEEKKQKEAEEEKQKKMNEKRSNNVSDTLILADKQEKQPKFLWGERSPNNKVADKRGPGSLYHADAQQQVIQDFLLLSQQQDQQQVRLTDRQKRLGSHKQLPQSNLYQANIPGKELEIDELQVNAHHDNLFQQNNQDKFQ</sequence>
<reference evidence="2" key="1">
    <citation type="submission" date="2014-12" db="EMBL/GenBank/DDBJ databases">
        <title>Insight into the proteome of Arion vulgaris.</title>
        <authorList>
            <person name="Aradska J."/>
            <person name="Bulat T."/>
            <person name="Smidak R."/>
            <person name="Sarate P."/>
            <person name="Gangsoo J."/>
            <person name="Sialana F."/>
            <person name="Bilban M."/>
            <person name="Lubec G."/>
        </authorList>
    </citation>
    <scope>NUCLEOTIDE SEQUENCE</scope>
    <source>
        <tissue evidence="2">Skin</tissue>
    </source>
</reference>
<dbReference type="AlphaFoldDB" id="A0A0B6XVI1"/>
<feature type="region of interest" description="Disordered" evidence="1">
    <location>
        <begin position="1"/>
        <end position="73"/>
    </location>
</feature>